<feature type="compositionally biased region" description="Basic residues" evidence="1">
    <location>
        <begin position="351"/>
        <end position="360"/>
    </location>
</feature>
<reference evidence="2" key="1">
    <citation type="submission" date="2021-04" db="EMBL/GenBank/DDBJ databases">
        <title>Draft genome of Fusarium avenaceum strain F156N33, isolated from an atmospheric sample in Virginia.</title>
        <authorList>
            <person name="Yang S."/>
            <person name="Vinatzer B.A."/>
            <person name="Coleman J."/>
        </authorList>
    </citation>
    <scope>NUCLEOTIDE SEQUENCE</scope>
    <source>
        <strain evidence="2">F156N33</strain>
    </source>
</reference>
<protein>
    <submittedName>
        <fullName evidence="2">Uncharacterized protein</fullName>
    </submittedName>
</protein>
<organism evidence="2 3">
    <name type="scientific">Fusarium avenaceum</name>
    <dbReference type="NCBI Taxonomy" id="40199"/>
    <lineage>
        <taxon>Eukaryota</taxon>
        <taxon>Fungi</taxon>
        <taxon>Dikarya</taxon>
        <taxon>Ascomycota</taxon>
        <taxon>Pezizomycotina</taxon>
        <taxon>Sordariomycetes</taxon>
        <taxon>Hypocreomycetidae</taxon>
        <taxon>Hypocreales</taxon>
        <taxon>Nectriaceae</taxon>
        <taxon>Fusarium</taxon>
        <taxon>Fusarium tricinctum species complex</taxon>
    </lineage>
</organism>
<dbReference type="EMBL" id="JAGPUO010000007">
    <property type="protein sequence ID" value="KAG5661495.1"/>
    <property type="molecule type" value="Genomic_DNA"/>
</dbReference>
<keyword evidence="3" id="KW-1185">Reference proteome</keyword>
<accession>A0A9P7H9K1</accession>
<evidence type="ECO:0000313" key="2">
    <source>
        <dbReference type="EMBL" id="KAG5661495.1"/>
    </source>
</evidence>
<dbReference type="Proteomes" id="UP000782241">
    <property type="component" value="Unassembled WGS sequence"/>
</dbReference>
<proteinExistence type="predicted"/>
<name>A0A9P7H9K1_9HYPO</name>
<feature type="compositionally biased region" description="Basic and acidic residues" evidence="1">
    <location>
        <begin position="576"/>
        <end position="587"/>
    </location>
</feature>
<feature type="compositionally biased region" description="Polar residues" evidence="1">
    <location>
        <begin position="779"/>
        <end position="789"/>
    </location>
</feature>
<feature type="region of interest" description="Disordered" evidence="1">
    <location>
        <begin position="613"/>
        <end position="639"/>
    </location>
</feature>
<dbReference type="AlphaFoldDB" id="A0A9P7H9K1"/>
<feature type="compositionally biased region" description="Polar residues" evidence="1">
    <location>
        <begin position="727"/>
        <end position="742"/>
    </location>
</feature>
<feature type="region of interest" description="Disordered" evidence="1">
    <location>
        <begin position="708"/>
        <end position="812"/>
    </location>
</feature>
<sequence length="812" mass="90866">MESSQICQLKPHNFFSRDYNMEDFNDANLNDAYMPGSLLHGVTNVLQPDVATDLLNDPAFLNTLNDPDSEDPSFWTDLIHETNPDFIDPSLNDGATPTSLFSQAQAYDGLPLASEDVFLPYTSVSDQGLTYAASPAHQNAVSYASPSPQNILSYVSPVGQKVVSKVPNNGLAQSPTLISSRYRPVKTARVPFLVPQRQEVPVQQFQFDNLNSYQPTIDYSSQGITGNNGVLNFPLLPPAPVKAGVNGLARQFADLPHLNAGLQRVFAAQAQQPISECIACGCQPHRGPCPPLQLQMHQFQQFQQLQAQCATKAKASLPSPTRKRPSQNDDDYANDHVVKVRKTAQNGRRFSAPKRGRASKVSKADARKHYPASIRINQWQANRFHFSYQPGGQWDEDILLSAMDLRSYVDNCPRKLTIWLQNTPSQVGQRTSKCDMRCRYSECPVKYGTMRNGWFRVAFDEFPEHTTDGRFDPYRVAGSMHLWCLEQCIDPFELFQRGMLVGDERIFRLEHNAMTLLRSGEKDIFEAAIDPWIKGRQQVGVSRQIPYARHEDTLSYALIKHHLESQPGTRQHVRDKRNGERQHDDLKTQDIHMGRLDFFVERDEASKAKLKGKMEYQRPAKRQSRLPAVPEQKESTADDDFSKDFASIIDAYLPQATGQSFAEVQAQYKTEEKLATKAPVLAHGTKVEDSITVSVPADQMVDQKNLTLGTPSDLFSPISPEAKEATASDQSGNESKQRSCSPHSKCMEIQKGERPLPDISHHMKGRKSWAQVKVATALSEGQSTRSASGNAGEEAQRSPLRRSIRVSAKRTP</sequence>
<evidence type="ECO:0000256" key="1">
    <source>
        <dbReference type="SAM" id="MobiDB-lite"/>
    </source>
</evidence>
<gene>
    <name evidence="2" type="ORF">KAF25_005617</name>
</gene>
<feature type="region of interest" description="Disordered" evidence="1">
    <location>
        <begin position="565"/>
        <end position="587"/>
    </location>
</feature>
<feature type="compositionally biased region" description="Basic and acidic residues" evidence="1">
    <location>
        <begin position="745"/>
        <end position="761"/>
    </location>
</feature>
<comment type="caution">
    <text evidence="2">The sequence shown here is derived from an EMBL/GenBank/DDBJ whole genome shotgun (WGS) entry which is preliminary data.</text>
</comment>
<evidence type="ECO:0000313" key="3">
    <source>
        <dbReference type="Proteomes" id="UP000782241"/>
    </source>
</evidence>
<feature type="compositionally biased region" description="Basic residues" evidence="1">
    <location>
        <begin position="799"/>
        <end position="812"/>
    </location>
</feature>
<feature type="region of interest" description="Disordered" evidence="1">
    <location>
        <begin position="313"/>
        <end position="367"/>
    </location>
</feature>